<sequence>MYQATAMMKPKHKLAAIIAGARERGIYFEHSEADLMLTKLELPSVYYLFVDPRGYPLPSERLYNTTGLYLNGKTPQTAGRKVDLITHEQREELKRGICFGCGATPAGGIDREENDEGYTESNARPACFPCNRMKSDRTDAALQHHLKCLLWVIRNPEETSRRLSEHRDKLALDRVVHEDEINISPPRMEIDENCDTLLDGDHVRKDSRRTFFEERAKKRRTDMVISEHINIRDGDDEEMSESHSKVISESDMDDDPSNMFSASTSGGDAHAFRKRKAPSVNVGRSIRSKPVKRNLVNAVLAFKIDDIDRALKFASFDIDGYDCLFFVGKFDNWTDMSRQIGWSETQVNSLRSDVRGQGLDDNELVPADGYLAREIAFPKGTLMNSKLWTDIPENMSSRDPNKVNPEFEEFRKACLEAHPPRKREVKFQIFFDVMWSSPQDAPSISKFIISKGGKIVQSLSNFVGTS</sequence>
<reference evidence="1 2" key="1">
    <citation type="journal article" date="2015" name="Genome Biol. Evol.">
        <title>Phylogenomic analyses indicate that early fungi evolved digesting cell walls of algal ancestors of land plants.</title>
        <authorList>
            <person name="Chang Y."/>
            <person name="Wang S."/>
            <person name="Sekimoto S."/>
            <person name="Aerts A.L."/>
            <person name="Choi C."/>
            <person name="Clum A."/>
            <person name="LaButti K.M."/>
            <person name="Lindquist E.A."/>
            <person name="Yee Ngan C."/>
            <person name="Ohm R.A."/>
            <person name="Salamov A.A."/>
            <person name="Grigoriev I.V."/>
            <person name="Spatafora J.W."/>
            <person name="Berbee M.L."/>
        </authorList>
    </citation>
    <scope>NUCLEOTIDE SEQUENCE [LARGE SCALE GENOMIC DNA]</scope>
    <source>
        <strain evidence="1 2">JEL478</strain>
    </source>
</reference>
<protein>
    <submittedName>
        <fullName evidence="1">Uncharacterized protein</fullName>
    </submittedName>
</protein>
<dbReference type="EMBL" id="KQ965748">
    <property type="protein sequence ID" value="KXS17257.1"/>
    <property type="molecule type" value="Genomic_DNA"/>
</dbReference>
<gene>
    <name evidence="1" type="ORF">M427DRAFT_43194</name>
</gene>
<dbReference type="AlphaFoldDB" id="A0A139AKF5"/>
<evidence type="ECO:0000313" key="2">
    <source>
        <dbReference type="Proteomes" id="UP000070544"/>
    </source>
</evidence>
<keyword evidence="2" id="KW-1185">Reference proteome</keyword>
<evidence type="ECO:0000313" key="1">
    <source>
        <dbReference type="EMBL" id="KXS17257.1"/>
    </source>
</evidence>
<name>A0A139AKF5_GONPJ</name>
<accession>A0A139AKF5</accession>
<organism evidence="1 2">
    <name type="scientific">Gonapodya prolifera (strain JEL478)</name>
    <name type="common">Monoblepharis prolifera</name>
    <dbReference type="NCBI Taxonomy" id="1344416"/>
    <lineage>
        <taxon>Eukaryota</taxon>
        <taxon>Fungi</taxon>
        <taxon>Fungi incertae sedis</taxon>
        <taxon>Chytridiomycota</taxon>
        <taxon>Chytridiomycota incertae sedis</taxon>
        <taxon>Monoblepharidomycetes</taxon>
        <taxon>Monoblepharidales</taxon>
        <taxon>Gonapodyaceae</taxon>
        <taxon>Gonapodya</taxon>
    </lineage>
</organism>
<dbReference type="OrthoDB" id="2183542at2759"/>
<dbReference type="Proteomes" id="UP000070544">
    <property type="component" value="Unassembled WGS sequence"/>
</dbReference>
<dbReference type="Gene3D" id="3.30.40.220">
    <property type="match status" value="1"/>
</dbReference>
<proteinExistence type="predicted"/>